<keyword evidence="1" id="KW-0812">Transmembrane</keyword>
<keyword evidence="1" id="KW-1133">Transmembrane helix</keyword>
<feature type="transmembrane region" description="Helical" evidence="1">
    <location>
        <begin position="1059"/>
        <end position="1081"/>
    </location>
</feature>
<dbReference type="PANTHER" id="PTHR37544:SF3">
    <property type="entry name" value="SPRAY"/>
    <property type="match status" value="1"/>
</dbReference>
<keyword evidence="3" id="KW-1185">Reference proteome</keyword>
<organism evidence="2 3">
    <name type="scientific">Didymella pomorum</name>
    <dbReference type="NCBI Taxonomy" id="749634"/>
    <lineage>
        <taxon>Eukaryota</taxon>
        <taxon>Fungi</taxon>
        <taxon>Dikarya</taxon>
        <taxon>Ascomycota</taxon>
        <taxon>Pezizomycotina</taxon>
        <taxon>Dothideomycetes</taxon>
        <taxon>Pleosporomycetidae</taxon>
        <taxon>Pleosporales</taxon>
        <taxon>Pleosporineae</taxon>
        <taxon>Didymellaceae</taxon>
        <taxon>Didymella</taxon>
    </lineage>
</organism>
<name>A0A9W8ZBA6_9PLEO</name>
<feature type="transmembrane region" description="Helical" evidence="1">
    <location>
        <begin position="465"/>
        <end position="486"/>
    </location>
</feature>
<reference evidence="2" key="1">
    <citation type="submission" date="2022-10" db="EMBL/GenBank/DDBJ databases">
        <title>Tapping the CABI collections for fungal endophytes: first genome assemblies for Collariella, Neodidymelliopsis, Ascochyta clinopodiicola, Didymella pomorum, Didymosphaeria variabile, Neocosmospora piperis and Neocucurbitaria cava.</title>
        <authorList>
            <person name="Hill R."/>
        </authorList>
    </citation>
    <scope>NUCLEOTIDE SEQUENCE</scope>
    <source>
        <strain evidence="2">IMI 355091</strain>
    </source>
</reference>
<protein>
    <submittedName>
        <fullName evidence="2">Uncharacterized protein</fullName>
    </submittedName>
</protein>
<sequence>MVHNPLPHDAPEKHQLLVSSAPVKPGTDDVHVHSVSTTSLTSQSYIRRDTEGVQWTPFAARWYFIIVPTGLSAVLALLVILLHWLSEKHNGIASEESAMVGWKFVPTLVAVIFTQLAAMVLGALKRTEPFARLARPAGHNYSTSPWVTGDFFVLPFWPKDVPQTSWTFETPAPQTWQAETTVFRDNFVCTALETTKKDLYLRHAVEDFEIDMYKKLYLASILLESTNGCQLNLTYNVTSSPADGNQGFVEYKRAASFASWTNIRRIAWENEFDGDARITVNEECAMDEMILMSSPWIDRKVKDALLPNMTVQAYACRSEPVMAKMPVRATSTSSGLTIEFDREQFNRLHETVSADVLDLPSLRALYSSAQWYEYLPQPFLLDKYISGGNPPPLHGAAALLGTQWAWNITKMMDAADLPQEAARMRRRFFAETLRTSLDSQGASKMEHVLGDRVLPERRILVNKPIAIAICALLSISFFSFAALLWYSHPTRRPLRLHRDPSSVLGLCEIASATPAVLSSFRSLDLAPRSLLKAQFGTCTFASSTKGLYEVDGNQEDVSDPSRTIHSPASVLPALRLRNLFGLLASEVTISMSALFQQNSYGEGIEDHMFYEGNPAGEVAMMLAESLTDLEGNWLYTALLQASLQGPEPAWSRDGWSFVPLNLSELTQNLSASGTANLQEAQAAQLFRTANLTVQTPAVRGRAECSVVDDLQPDMWLATEGGMKNSTFFENSTSFDRVYYPQIMFNFDNSSSQITPMAATPECCYNQSDPNVSTQSLDMVTTLGYWTENRDSDNITTKDFTAKWIRGKTGFREVGDYAQNPRMVFKEPPAIRVLKCIPVFETADAKVTVEPSTGAVQEFEILGDPTLDAVAWSDNFLLRRSNESAYKFHNTTEIRRFYLNITTSYGTLFTKSLLRAACLENINYNDESYLGLQRSDYLFDKIFNMRDNSTGLNVDFMSYAALAQVDNDPEALLNPDNLIHATQKIFSMFFQHYVSGTVSLGSGGWAYQTIGSDLKLTEPIPNEAVHQPPSKFEDFPMRNTERTVPATLYTQTEVLQMNAVAFWVSIGIMIWLVVTITIFAVTQRHYLGSMQRNIECIADVLVLVAGSERLLQVIQEKGVDAIVKDDDILTRLGWFRDPDGTMRWRIELVDECEGQARPSSLNTAYASVPRDDAI</sequence>
<dbReference type="AlphaFoldDB" id="A0A9W8ZBA6"/>
<comment type="caution">
    <text evidence="2">The sequence shown here is derived from an EMBL/GenBank/DDBJ whole genome shotgun (WGS) entry which is preliminary data.</text>
</comment>
<gene>
    <name evidence="2" type="ORF">N0V91_007513</name>
</gene>
<keyword evidence="1" id="KW-0472">Membrane</keyword>
<dbReference type="OrthoDB" id="3248909at2759"/>
<dbReference type="EMBL" id="JAPEVA010000066">
    <property type="protein sequence ID" value="KAJ4402008.1"/>
    <property type="molecule type" value="Genomic_DNA"/>
</dbReference>
<evidence type="ECO:0000313" key="2">
    <source>
        <dbReference type="EMBL" id="KAJ4402008.1"/>
    </source>
</evidence>
<dbReference type="PANTHER" id="PTHR37544">
    <property type="entry name" value="SPRAY-RELATED"/>
    <property type="match status" value="1"/>
</dbReference>
<accession>A0A9W8ZBA6</accession>
<evidence type="ECO:0000313" key="3">
    <source>
        <dbReference type="Proteomes" id="UP001140510"/>
    </source>
</evidence>
<feature type="transmembrane region" description="Helical" evidence="1">
    <location>
        <begin position="104"/>
        <end position="124"/>
    </location>
</feature>
<proteinExistence type="predicted"/>
<dbReference type="Proteomes" id="UP001140510">
    <property type="component" value="Unassembled WGS sequence"/>
</dbReference>
<feature type="transmembrane region" description="Helical" evidence="1">
    <location>
        <begin position="62"/>
        <end position="84"/>
    </location>
</feature>
<evidence type="ECO:0000256" key="1">
    <source>
        <dbReference type="SAM" id="Phobius"/>
    </source>
</evidence>